<dbReference type="Proteomes" id="UP000257109">
    <property type="component" value="Unassembled WGS sequence"/>
</dbReference>
<accession>A0A371HQF6</accession>
<keyword evidence="4" id="KW-1185">Reference proteome</keyword>
<dbReference type="Pfam" id="PF17919">
    <property type="entry name" value="RT_RNaseH_2"/>
    <property type="match status" value="1"/>
</dbReference>
<evidence type="ECO:0000259" key="2">
    <source>
        <dbReference type="Pfam" id="PF17919"/>
    </source>
</evidence>
<name>A0A371HQF6_MUCPR</name>
<dbReference type="PANTHER" id="PTHR37984">
    <property type="entry name" value="PROTEIN CBG26694"/>
    <property type="match status" value="1"/>
</dbReference>
<gene>
    <name evidence="3" type="primary">pol</name>
    <name evidence="3" type="ORF">CR513_11198</name>
</gene>
<dbReference type="AlphaFoldDB" id="A0A371HQF6"/>
<dbReference type="InterPro" id="IPR041577">
    <property type="entry name" value="RT_RNaseH_2"/>
</dbReference>
<dbReference type="InterPro" id="IPR043502">
    <property type="entry name" value="DNA/RNA_pol_sf"/>
</dbReference>
<dbReference type="GO" id="GO:0003824">
    <property type="term" value="F:catalytic activity"/>
    <property type="evidence" value="ECO:0007669"/>
    <property type="project" value="UniProtKB-KW"/>
</dbReference>
<feature type="non-terminal residue" evidence="3">
    <location>
        <position position="1"/>
    </location>
</feature>
<keyword evidence="1" id="KW-0511">Multifunctional enzyme</keyword>
<reference evidence="3" key="1">
    <citation type="submission" date="2018-05" db="EMBL/GenBank/DDBJ databases">
        <title>Draft genome of Mucuna pruriens seed.</title>
        <authorList>
            <person name="Nnadi N.E."/>
            <person name="Vos R."/>
            <person name="Hasami M.H."/>
            <person name="Devisetty U.K."/>
            <person name="Aguiy J.C."/>
        </authorList>
    </citation>
    <scope>NUCLEOTIDE SEQUENCE [LARGE SCALE GENOMIC DNA]</scope>
    <source>
        <strain evidence="3">JCA_2017</strain>
    </source>
</reference>
<dbReference type="InterPro" id="IPR043128">
    <property type="entry name" value="Rev_trsase/Diguanyl_cyclase"/>
</dbReference>
<dbReference type="InterPro" id="IPR050951">
    <property type="entry name" value="Retrovirus_Pol_polyprotein"/>
</dbReference>
<evidence type="ECO:0000256" key="1">
    <source>
        <dbReference type="ARBA" id="ARBA00023268"/>
    </source>
</evidence>
<protein>
    <submittedName>
        <fullName evidence="3">Retrovirus-related Pol polyprotein from transposon 17.6</fullName>
    </submittedName>
</protein>
<organism evidence="3 4">
    <name type="scientific">Mucuna pruriens</name>
    <name type="common">Velvet bean</name>
    <name type="synonym">Dolichos pruriens</name>
    <dbReference type="NCBI Taxonomy" id="157652"/>
    <lineage>
        <taxon>Eukaryota</taxon>
        <taxon>Viridiplantae</taxon>
        <taxon>Streptophyta</taxon>
        <taxon>Embryophyta</taxon>
        <taxon>Tracheophyta</taxon>
        <taxon>Spermatophyta</taxon>
        <taxon>Magnoliopsida</taxon>
        <taxon>eudicotyledons</taxon>
        <taxon>Gunneridae</taxon>
        <taxon>Pentapetalae</taxon>
        <taxon>rosids</taxon>
        <taxon>fabids</taxon>
        <taxon>Fabales</taxon>
        <taxon>Fabaceae</taxon>
        <taxon>Papilionoideae</taxon>
        <taxon>50 kb inversion clade</taxon>
        <taxon>NPAAA clade</taxon>
        <taxon>indigoferoid/millettioid clade</taxon>
        <taxon>Phaseoleae</taxon>
        <taxon>Mucuna</taxon>
    </lineage>
</organism>
<evidence type="ECO:0000313" key="4">
    <source>
        <dbReference type="Proteomes" id="UP000257109"/>
    </source>
</evidence>
<evidence type="ECO:0000313" key="3">
    <source>
        <dbReference type="EMBL" id="RDY05013.1"/>
    </source>
</evidence>
<sequence>MALEDREKKTFIILWGTFYYKVMPFGLKNAGKTYQRDMKLFTRLRKYKLRLNPTKCTFGVKSRKLLGFVINERGIEVNSDKVKAIWKMLALKTESKVWGFPGRLTTTCSPIFKLLCKNQKTNWDLDCQEAFEKIKKYLENPPVLALVVLGKPLILYLTVLEESMGYVLGQQDAIGKKEHAIYYLSKKFTNCEKRYLALERTYCAMVWAAKRLR</sequence>
<comment type="caution">
    <text evidence="3">The sequence shown here is derived from an EMBL/GenBank/DDBJ whole genome shotgun (WGS) entry which is preliminary data.</text>
</comment>
<dbReference type="PANTHER" id="PTHR37984:SF5">
    <property type="entry name" value="PROTEIN NYNRIN-LIKE"/>
    <property type="match status" value="1"/>
</dbReference>
<feature type="domain" description="Reverse transcriptase/retrotransposon-derived protein RNase H-like" evidence="2">
    <location>
        <begin position="123"/>
        <end position="213"/>
    </location>
</feature>
<dbReference type="SUPFAM" id="SSF56672">
    <property type="entry name" value="DNA/RNA polymerases"/>
    <property type="match status" value="1"/>
</dbReference>
<dbReference type="Gene3D" id="3.10.10.10">
    <property type="entry name" value="HIV Type 1 Reverse Transcriptase, subunit A, domain 1"/>
    <property type="match status" value="1"/>
</dbReference>
<dbReference type="Gene3D" id="3.30.70.270">
    <property type="match status" value="2"/>
</dbReference>
<dbReference type="EMBL" id="QJKJ01001962">
    <property type="protein sequence ID" value="RDY05013.1"/>
    <property type="molecule type" value="Genomic_DNA"/>
</dbReference>
<proteinExistence type="predicted"/>